<accession>A0A0N4ZAX3</accession>
<protein>
    <submittedName>
        <fullName evidence="2">Kringle domain-containing protein</fullName>
    </submittedName>
</protein>
<dbReference type="WBParaSite" id="PTRK_0000468700.1">
    <property type="protein sequence ID" value="PTRK_0000468700.1"/>
    <property type="gene ID" value="PTRK_0000468700"/>
</dbReference>
<reference evidence="2" key="1">
    <citation type="submission" date="2017-02" db="UniProtKB">
        <authorList>
            <consortium name="WormBaseParasite"/>
        </authorList>
    </citation>
    <scope>IDENTIFICATION</scope>
</reference>
<organism evidence="1 2">
    <name type="scientific">Parastrongyloides trichosuri</name>
    <name type="common">Possum-specific nematode worm</name>
    <dbReference type="NCBI Taxonomy" id="131310"/>
    <lineage>
        <taxon>Eukaryota</taxon>
        <taxon>Metazoa</taxon>
        <taxon>Ecdysozoa</taxon>
        <taxon>Nematoda</taxon>
        <taxon>Chromadorea</taxon>
        <taxon>Rhabditida</taxon>
        <taxon>Tylenchina</taxon>
        <taxon>Panagrolaimomorpha</taxon>
        <taxon>Strongyloidoidea</taxon>
        <taxon>Strongyloididae</taxon>
        <taxon>Parastrongyloides</taxon>
    </lineage>
</organism>
<dbReference type="Proteomes" id="UP000038045">
    <property type="component" value="Unplaced"/>
</dbReference>
<keyword evidence="1" id="KW-1185">Reference proteome</keyword>
<name>A0A0N4ZAX3_PARTI</name>
<evidence type="ECO:0000313" key="2">
    <source>
        <dbReference type="WBParaSite" id="PTRK_0000468700.1"/>
    </source>
</evidence>
<proteinExistence type="predicted"/>
<sequence length="74" mass="8825">MAQCRSMYDDESYFYPSNNGIVYKAFATVDSDLFKEKSKESDFDTGRRMNRRAQYFVSEYNPAPCRWKLCANFY</sequence>
<evidence type="ECO:0000313" key="1">
    <source>
        <dbReference type="Proteomes" id="UP000038045"/>
    </source>
</evidence>
<dbReference type="AlphaFoldDB" id="A0A0N4ZAX3"/>